<gene>
    <name evidence="2" type="ORF">AVDCRST_MAG02-3162</name>
</gene>
<dbReference type="AlphaFoldDB" id="A0A6J4R969"/>
<feature type="transmembrane region" description="Helical" evidence="1">
    <location>
        <begin position="20"/>
        <end position="39"/>
    </location>
</feature>
<proteinExistence type="predicted"/>
<evidence type="ECO:0000256" key="1">
    <source>
        <dbReference type="SAM" id="Phobius"/>
    </source>
</evidence>
<feature type="non-terminal residue" evidence="2">
    <location>
        <position position="1"/>
    </location>
</feature>
<reference evidence="2" key="1">
    <citation type="submission" date="2020-02" db="EMBL/GenBank/DDBJ databases">
        <authorList>
            <person name="Meier V. D."/>
        </authorList>
    </citation>
    <scope>NUCLEOTIDE SEQUENCE</scope>
    <source>
        <strain evidence="2">AVDCRST_MAG02</strain>
    </source>
</reference>
<keyword evidence="1" id="KW-1133">Transmembrane helix</keyword>
<name>A0A6J4R969_9ACTN</name>
<protein>
    <submittedName>
        <fullName evidence="2">Uncharacterized protein</fullName>
    </submittedName>
</protein>
<sequence length="41" mass="4425">AKRRAVARPIPDVPPVTSAFLPSSCPIVVLLVLLGRSWGER</sequence>
<keyword evidence="1" id="KW-0812">Transmembrane</keyword>
<evidence type="ECO:0000313" key="2">
    <source>
        <dbReference type="EMBL" id="CAA9466443.1"/>
    </source>
</evidence>
<keyword evidence="1" id="KW-0472">Membrane</keyword>
<organism evidence="2">
    <name type="scientific">uncultured Rubrobacteraceae bacterium</name>
    <dbReference type="NCBI Taxonomy" id="349277"/>
    <lineage>
        <taxon>Bacteria</taxon>
        <taxon>Bacillati</taxon>
        <taxon>Actinomycetota</taxon>
        <taxon>Rubrobacteria</taxon>
        <taxon>Rubrobacterales</taxon>
        <taxon>Rubrobacteraceae</taxon>
        <taxon>environmental samples</taxon>
    </lineage>
</organism>
<dbReference type="EMBL" id="CADCVH010000096">
    <property type="protein sequence ID" value="CAA9466443.1"/>
    <property type="molecule type" value="Genomic_DNA"/>
</dbReference>
<accession>A0A6J4R969</accession>